<reference evidence="1" key="2">
    <citation type="journal article" date="2024" name="Plant">
        <title>Genomic evolution and insights into agronomic trait innovations of Sesamum species.</title>
        <authorList>
            <person name="Miao H."/>
            <person name="Wang L."/>
            <person name="Qu L."/>
            <person name="Liu H."/>
            <person name="Sun Y."/>
            <person name="Le M."/>
            <person name="Wang Q."/>
            <person name="Wei S."/>
            <person name="Zheng Y."/>
            <person name="Lin W."/>
            <person name="Duan Y."/>
            <person name="Cao H."/>
            <person name="Xiong S."/>
            <person name="Wang X."/>
            <person name="Wei L."/>
            <person name="Li C."/>
            <person name="Ma Q."/>
            <person name="Ju M."/>
            <person name="Zhao R."/>
            <person name="Li G."/>
            <person name="Mu C."/>
            <person name="Tian Q."/>
            <person name="Mei H."/>
            <person name="Zhang T."/>
            <person name="Gao T."/>
            <person name="Zhang H."/>
        </authorList>
    </citation>
    <scope>NUCLEOTIDE SEQUENCE</scope>
    <source>
        <strain evidence="1">KEN1</strain>
    </source>
</reference>
<dbReference type="EMBL" id="JACGWN010000007">
    <property type="protein sequence ID" value="KAL0444065.1"/>
    <property type="molecule type" value="Genomic_DNA"/>
</dbReference>
<organism evidence="1">
    <name type="scientific">Sesamum latifolium</name>
    <dbReference type="NCBI Taxonomy" id="2727402"/>
    <lineage>
        <taxon>Eukaryota</taxon>
        <taxon>Viridiplantae</taxon>
        <taxon>Streptophyta</taxon>
        <taxon>Embryophyta</taxon>
        <taxon>Tracheophyta</taxon>
        <taxon>Spermatophyta</taxon>
        <taxon>Magnoliopsida</taxon>
        <taxon>eudicotyledons</taxon>
        <taxon>Gunneridae</taxon>
        <taxon>Pentapetalae</taxon>
        <taxon>asterids</taxon>
        <taxon>lamiids</taxon>
        <taxon>Lamiales</taxon>
        <taxon>Pedaliaceae</taxon>
        <taxon>Sesamum</taxon>
    </lineage>
</organism>
<accession>A0AAW2WRN1</accession>
<protein>
    <submittedName>
        <fullName evidence="1">Uncharacterized protein</fullName>
    </submittedName>
</protein>
<name>A0AAW2WRN1_9LAMI</name>
<dbReference type="AlphaFoldDB" id="A0AAW2WRN1"/>
<proteinExistence type="predicted"/>
<gene>
    <name evidence="1" type="ORF">Slati_2129200</name>
</gene>
<evidence type="ECO:0000313" key="1">
    <source>
        <dbReference type="EMBL" id="KAL0444065.1"/>
    </source>
</evidence>
<comment type="caution">
    <text evidence="1">The sequence shown here is derived from an EMBL/GenBank/DDBJ whole genome shotgun (WGS) entry which is preliminary data.</text>
</comment>
<reference evidence="1" key="1">
    <citation type="submission" date="2020-06" db="EMBL/GenBank/DDBJ databases">
        <authorList>
            <person name="Li T."/>
            <person name="Hu X."/>
            <person name="Zhang T."/>
            <person name="Song X."/>
            <person name="Zhang H."/>
            <person name="Dai N."/>
            <person name="Sheng W."/>
            <person name="Hou X."/>
            <person name="Wei L."/>
        </authorList>
    </citation>
    <scope>NUCLEOTIDE SEQUENCE</scope>
    <source>
        <strain evidence="1">KEN1</strain>
        <tissue evidence="1">Leaf</tissue>
    </source>
</reference>
<sequence length="171" mass="19077">MNSKTLHIVASHLDCMMPQQPADTTLGTPIVTATPFGASLTRDAAVRDSLGDLRKKAVFLAEVQRHFYYQKTKIHFLKQGDRNTKFFHEMVKRNAARNSILAITKNDGSIITSVPDIAQEFIAFYTSLLGTEDQTWSVDDDVFEWGPMLSSEHASDLCRAVTPAEVKLAVF</sequence>